<proteinExistence type="predicted"/>
<gene>
    <name evidence="2" type="ORF">GBAR_LOCUS20396</name>
</gene>
<protein>
    <submittedName>
        <fullName evidence="2">Uncharacterized protein</fullName>
    </submittedName>
</protein>
<dbReference type="Proteomes" id="UP001174909">
    <property type="component" value="Unassembled WGS sequence"/>
</dbReference>
<dbReference type="EMBL" id="CASHTH010002868">
    <property type="protein sequence ID" value="CAI8036411.1"/>
    <property type="molecule type" value="Genomic_DNA"/>
</dbReference>
<feature type="region of interest" description="Disordered" evidence="1">
    <location>
        <begin position="26"/>
        <end position="106"/>
    </location>
</feature>
<accession>A0AA35SX63</accession>
<sequence>MYVIIAPIQIKEGYKDRFIEEMIGDARGSVNESPDAFASTSFRTPRTRTESGCTKSTRTKMPSTPTRRRPTSSSGGTASADWREDSGLQGAGRGATNIWPPDDEWK</sequence>
<reference evidence="2" key="1">
    <citation type="submission" date="2023-03" db="EMBL/GenBank/DDBJ databases">
        <authorList>
            <person name="Steffen K."/>
            <person name="Cardenas P."/>
        </authorList>
    </citation>
    <scope>NUCLEOTIDE SEQUENCE</scope>
</reference>
<organism evidence="2 3">
    <name type="scientific">Geodia barretti</name>
    <name type="common">Barrett's horny sponge</name>
    <dbReference type="NCBI Taxonomy" id="519541"/>
    <lineage>
        <taxon>Eukaryota</taxon>
        <taxon>Metazoa</taxon>
        <taxon>Porifera</taxon>
        <taxon>Demospongiae</taxon>
        <taxon>Heteroscleromorpha</taxon>
        <taxon>Tetractinellida</taxon>
        <taxon>Astrophorina</taxon>
        <taxon>Geodiidae</taxon>
        <taxon>Geodia</taxon>
    </lineage>
</organism>
<feature type="compositionally biased region" description="Low complexity" evidence="1">
    <location>
        <begin position="54"/>
        <end position="80"/>
    </location>
</feature>
<evidence type="ECO:0000256" key="1">
    <source>
        <dbReference type="SAM" id="MobiDB-lite"/>
    </source>
</evidence>
<comment type="caution">
    <text evidence="2">The sequence shown here is derived from an EMBL/GenBank/DDBJ whole genome shotgun (WGS) entry which is preliminary data.</text>
</comment>
<name>A0AA35SX63_GEOBA</name>
<dbReference type="AlphaFoldDB" id="A0AA35SX63"/>
<evidence type="ECO:0000313" key="2">
    <source>
        <dbReference type="EMBL" id="CAI8036411.1"/>
    </source>
</evidence>
<keyword evidence="3" id="KW-1185">Reference proteome</keyword>
<evidence type="ECO:0000313" key="3">
    <source>
        <dbReference type="Proteomes" id="UP001174909"/>
    </source>
</evidence>